<organism evidence="2 3">
    <name type="scientific">Vibrio quintilis</name>
    <dbReference type="NCBI Taxonomy" id="1117707"/>
    <lineage>
        <taxon>Bacteria</taxon>
        <taxon>Pseudomonadati</taxon>
        <taxon>Pseudomonadota</taxon>
        <taxon>Gammaproteobacteria</taxon>
        <taxon>Vibrionales</taxon>
        <taxon>Vibrionaceae</taxon>
        <taxon>Vibrio</taxon>
    </lineage>
</organism>
<dbReference type="AlphaFoldDB" id="A0A1M7YWN7"/>
<feature type="chain" id="PRO_5013337318" description="Penicillin-binding protein activator LpoB" evidence="1">
    <location>
        <begin position="22"/>
        <end position="171"/>
    </location>
</feature>
<proteinExistence type="predicted"/>
<evidence type="ECO:0000313" key="3">
    <source>
        <dbReference type="Proteomes" id="UP000184600"/>
    </source>
</evidence>
<gene>
    <name evidence="2" type="ORF">VQ7734_02675</name>
</gene>
<reference evidence="3" key="1">
    <citation type="submission" date="2016-12" db="EMBL/GenBank/DDBJ databases">
        <authorList>
            <person name="Rodrigo-Torres L."/>
            <person name="Arahal R.D."/>
            <person name="Lucena T."/>
        </authorList>
    </citation>
    <scope>NUCLEOTIDE SEQUENCE [LARGE SCALE GENOMIC DNA]</scope>
</reference>
<dbReference type="Proteomes" id="UP000184600">
    <property type="component" value="Unassembled WGS sequence"/>
</dbReference>
<dbReference type="RefSeq" id="WP_073583360.1">
    <property type="nucleotide sequence ID" value="NZ_AP024898.1"/>
</dbReference>
<evidence type="ECO:0000256" key="1">
    <source>
        <dbReference type="SAM" id="SignalP"/>
    </source>
</evidence>
<evidence type="ECO:0008006" key="4">
    <source>
        <dbReference type="Google" id="ProtNLM"/>
    </source>
</evidence>
<dbReference type="PROSITE" id="PS51257">
    <property type="entry name" value="PROKAR_LIPOPROTEIN"/>
    <property type="match status" value="1"/>
</dbReference>
<dbReference type="STRING" id="1117707.VQ7734_02675"/>
<keyword evidence="3" id="KW-1185">Reference proteome</keyword>
<name>A0A1M7YWN7_9VIBR</name>
<feature type="signal peptide" evidence="1">
    <location>
        <begin position="1"/>
        <end position="21"/>
    </location>
</feature>
<dbReference type="Gene3D" id="3.40.50.10610">
    <property type="entry name" value="ABC-type transport auxiliary lipoprotein component"/>
    <property type="match status" value="1"/>
</dbReference>
<protein>
    <recommendedName>
        <fullName evidence="4">Penicillin-binding protein activator LpoB</fullName>
    </recommendedName>
</protein>
<dbReference type="EMBL" id="FRFG01000031">
    <property type="protein sequence ID" value="SHO56906.1"/>
    <property type="molecule type" value="Genomic_DNA"/>
</dbReference>
<accession>A0A1M7YWN7</accession>
<dbReference type="OrthoDB" id="9791579at2"/>
<keyword evidence="1" id="KW-0732">Signal</keyword>
<sequence>MFRSLLIGMVLLLGGCSTSQVSDTVYLQQSAKVALLPVVNRSQTPLAGASAANMLASLWYQNDLPALVVYPHQAQGDLSFTGDEQKLSAAQQWADEQSADYVLRGSISEWRYKSGLDGDPVVSVTLTLYQTGSNAPVWSGTVSKTGWGRDNLSGTGQDVLEDLLDNIEVQE</sequence>
<evidence type="ECO:0000313" key="2">
    <source>
        <dbReference type="EMBL" id="SHO56906.1"/>
    </source>
</evidence>